<comment type="caution">
    <text evidence="1">The sequence shown here is derived from an EMBL/GenBank/DDBJ whole genome shotgun (WGS) entry which is preliminary data.</text>
</comment>
<proteinExistence type="predicted"/>
<protein>
    <submittedName>
        <fullName evidence="1">Uncharacterized protein</fullName>
    </submittedName>
</protein>
<dbReference type="EMBL" id="BLKC01000090">
    <property type="protein sequence ID" value="GFF51549.1"/>
    <property type="molecule type" value="Genomic_DNA"/>
</dbReference>
<gene>
    <name evidence="1" type="ORF">IFM46972_09326</name>
</gene>
<evidence type="ECO:0000313" key="1">
    <source>
        <dbReference type="EMBL" id="GFF51549.1"/>
    </source>
</evidence>
<dbReference type="Proteomes" id="UP000465221">
    <property type="component" value="Unassembled WGS sequence"/>
</dbReference>
<name>A0A8H3PH57_9EURO</name>
<sequence length="115" mass="12693">MRRSPPHPFQLQLLLNDQFHPQTIQRTWNKNVAIASSPPASHAANPNSVAIIHGRYAAAASAAVGQTSVFITLRPSRNHAKARQQHRAKTKTRAQVIAYATCLCPPQSLDPQQRI</sequence>
<reference evidence="1 2" key="1">
    <citation type="submission" date="2020-01" db="EMBL/GenBank/DDBJ databases">
        <title>Draft genome sequence of Aspergillus udagawae IFM 46972.</title>
        <authorList>
            <person name="Takahashi H."/>
            <person name="Yaguchi T."/>
        </authorList>
    </citation>
    <scope>NUCLEOTIDE SEQUENCE [LARGE SCALE GENOMIC DNA]</scope>
    <source>
        <strain evidence="1 2">IFM 46972</strain>
    </source>
</reference>
<accession>A0A8H3PH57</accession>
<dbReference type="AlphaFoldDB" id="A0A8H3PH57"/>
<evidence type="ECO:0000313" key="2">
    <source>
        <dbReference type="Proteomes" id="UP000465221"/>
    </source>
</evidence>
<organism evidence="1 2">
    <name type="scientific">Aspergillus udagawae</name>
    <dbReference type="NCBI Taxonomy" id="91492"/>
    <lineage>
        <taxon>Eukaryota</taxon>
        <taxon>Fungi</taxon>
        <taxon>Dikarya</taxon>
        <taxon>Ascomycota</taxon>
        <taxon>Pezizomycotina</taxon>
        <taxon>Eurotiomycetes</taxon>
        <taxon>Eurotiomycetidae</taxon>
        <taxon>Eurotiales</taxon>
        <taxon>Aspergillaceae</taxon>
        <taxon>Aspergillus</taxon>
        <taxon>Aspergillus subgen. Fumigati</taxon>
    </lineage>
</organism>